<dbReference type="Proteomes" id="UP000226437">
    <property type="component" value="Unassembled WGS sequence"/>
</dbReference>
<protein>
    <submittedName>
        <fullName evidence="2">DUF4920 domain-containing protein</fullName>
    </submittedName>
</protein>
<sequence>MRYLLIPLTAALCLLAGCASSTPEPAGEYFGAPFSADSPLSAESVLGTYTTDQLEDTVQLTLTGTVAEVCQAKGCWMTVDAGSGTRMTVRFRDYGFFVPKDIDGQQVIMQGQAYYETVAVDELRHLAEDAGRPAEEVAAIDAPRRELRFLADGVYLPGGSNEDSAGE</sequence>
<evidence type="ECO:0000256" key="1">
    <source>
        <dbReference type="SAM" id="SignalP"/>
    </source>
</evidence>
<evidence type="ECO:0000313" key="3">
    <source>
        <dbReference type="Proteomes" id="UP000226437"/>
    </source>
</evidence>
<name>A0A2G0CJW0_9BACT</name>
<gene>
    <name evidence="2" type="ORF">CGL56_04270</name>
</gene>
<feature type="chain" id="PRO_5013766828" evidence="1">
    <location>
        <begin position="27"/>
        <end position="167"/>
    </location>
</feature>
<dbReference type="Pfam" id="PF16267">
    <property type="entry name" value="DUF4920"/>
    <property type="match status" value="1"/>
</dbReference>
<reference evidence="2 3" key="1">
    <citation type="submission" date="2017-10" db="EMBL/GenBank/DDBJ databases">
        <title>The draft genome sequence of Lewinella marina KCTC 32374.</title>
        <authorList>
            <person name="Wang K."/>
        </authorList>
    </citation>
    <scope>NUCLEOTIDE SEQUENCE [LARGE SCALE GENOMIC DNA]</scope>
    <source>
        <strain evidence="2 3">MKG-38</strain>
    </source>
</reference>
<evidence type="ECO:0000313" key="2">
    <source>
        <dbReference type="EMBL" id="PHL00259.1"/>
    </source>
</evidence>
<dbReference type="OrthoDB" id="129527at2"/>
<organism evidence="2 3">
    <name type="scientific">Neolewinella marina</name>
    <dbReference type="NCBI Taxonomy" id="438751"/>
    <lineage>
        <taxon>Bacteria</taxon>
        <taxon>Pseudomonadati</taxon>
        <taxon>Bacteroidota</taxon>
        <taxon>Saprospiria</taxon>
        <taxon>Saprospirales</taxon>
        <taxon>Lewinellaceae</taxon>
        <taxon>Neolewinella</taxon>
    </lineage>
</organism>
<keyword evidence="1" id="KW-0732">Signal</keyword>
<comment type="caution">
    <text evidence="2">The sequence shown here is derived from an EMBL/GenBank/DDBJ whole genome shotgun (WGS) entry which is preliminary data.</text>
</comment>
<accession>A0A2G0CJW0</accession>
<dbReference type="EMBL" id="PDLO01000001">
    <property type="protein sequence ID" value="PHL00259.1"/>
    <property type="molecule type" value="Genomic_DNA"/>
</dbReference>
<dbReference type="AlphaFoldDB" id="A0A2G0CJW0"/>
<feature type="signal peptide" evidence="1">
    <location>
        <begin position="1"/>
        <end position="26"/>
    </location>
</feature>
<proteinExistence type="predicted"/>
<dbReference type="RefSeq" id="WP_099105239.1">
    <property type="nucleotide sequence ID" value="NZ_JAATJF010000001.1"/>
</dbReference>
<keyword evidence="3" id="KW-1185">Reference proteome</keyword>
<dbReference type="PROSITE" id="PS51257">
    <property type="entry name" value="PROKAR_LIPOPROTEIN"/>
    <property type="match status" value="1"/>
</dbReference>
<dbReference type="InterPro" id="IPR032577">
    <property type="entry name" value="DUF4920"/>
</dbReference>